<dbReference type="EC" id="1.17.1.8" evidence="2"/>
<organism evidence="2 3">
    <name type="scientific">Nocardia kruczakiae</name>
    <dbReference type="NCBI Taxonomy" id="261477"/>
    <lineage>
        <taxon>Bacteria</taxon>
        <taxon>Bacillati</taxon>
        <taxon>Actinomycetota</taxon>
        <taxon>Actinomycetes</taxon>
        <taxon>Mycobacteriales</taxon>
        <taxon>Nocardiaceae</taxon>
        <taxon>Nocardia</taxon>
    </lineage>
</organism>
<evidence type="ECO:0000313" key="3">
    <source>
        <dbReference type="Proteomes" id="UP001251217"/>
    </source>
</evidence>
<dbReference type="GO" id="GO:0008839">
    <property type="term" value="F:4-hydroxy-tetrahydrodipicolinate reductase"/>
    <property type="evidence" value="ECO:0007669"/>
    <property type="project" value="UniProtKB-EC"/>
</dbReference>
<keyword evidence="2" id="KW-0560">Oxidoreductase</keyword>
<accession>A0ABU1X9U3</accession>
<dbReference type="Pfam" id="PF19328">
    <property type="entry name" value="DAP_DH_C"/>
    <property type="match status" value="1"/>
</dbReference>
<sequence>MTKDKEAILALQPDVILHATQVTAPVDIDSDVTDDVIRMLESGINVASATAYHWLPVHGTDFVAKVEAACRTGGTALHSSGINPGLLNERWVVGLTGVCTSIDSIKVQEISNISTLPTLDMLVDRIGVGRPPEDVRQEHTKGAHYYHETIDLTCHLLGKQVERIDYERGFIVADEDREIPIHKTDGSTAVVRVAKGTVAGKLDRYVGHVDGRPFFTLEEIFFVDEKDSPVETNGMPYLATARIEAKPTSVDARIAMAASVLENKILQDDGTRPTYNATAVSLIQAIPIVCGAEPGIVYPSTFAHYYPDLRDFPSPLIDASRKATSTS</sequence>
<reference evidence="2 3" key="1">
    <citation type="submission" date="2023-07" db="EMBL/GenBank/DDBJ databases">
        <title>Sorghum-associated microbial communities from plants grown in Nebraska, USA.</title>
        <authorList>
            <person name="Schachtman D."/>
        </authorList>
    </citation>
    <scope>NUCLEOTIDE SEQUENCE [LARGE SCALE GENOMIC DNA]</scope>
    <source>
        <strain evidence="2 3">4272</strain>
    </source>
</reference>
<protein>
    <submittedName>
        <fullName evidence="2">4-hydroxy-tetrahydrodipicolinate reductase</fullName>
        <ecNumber evidence="2">1.17.1.8</ecNumber>
    </submittedName>
</protein>
<keyword evidence="3" id="KW-1185">Reference proteome</keyword>
<dbReference type="InterPro" id="IPR045760">
    <property type="entry name" value="DAP_DH_C"/>
</dbReference>
<evidence type="ECO:0000259" key="1">
    <source>
        <dbReference type="Pfam" id="PF19328"/>
    </source>
</evidence>
<proteinExistence type="predicted"/>
<dbReference type="Proteomes" id="UP001251217">
    <property type="component" value="Unassembled WGS sequence"/>
</dbReference>
<comment type="caution">
    <text evidence="2">The sequence shown here is derived from an EMBL/GenBank/DDBJ whole genome shotgun (WGS) entry which is preliminary data.</text>
</comment>
<name>A0ABU1X9U3_9NOCA</name>
<feature type="domain" description="2,4-diaminopentanoate dehydrogenase C-terminal" evidence="1">
    <location>
        <begin position="91"/>
        <end position="221"/>
    </location>
</feature>
<evidence type="ECO:0000313" key="2">
    <source>
        <dbReference type="EMBL" id="MDR7167311.1"/>
    </source>
</evidence>
<dbReference type="EMBL" id="JAVDWW010000001">
    <property type="protein sequence ID" value="MDR7167311.1"/>
    <property type="molecule type" value="Genomic_DNA"/>
</dbReference>
<gene>
    <name evidence="2" type="ORF">J2W56_001029</name>
</gene>